<dbReference type="Pfam" id="PF10722">
    <property type="entry name" value="YbjN"/>
    <property type="match status" value="1"/>
</dbReference>
<dbReference type="InterPro" id="IPR019660">
    <property type="entry name" value="Put_sensory_transdc_reg_YbjN"/>
</dbReference>
<evidence type="ECO:0000313" key="1">
    <source>
        <dbReference type="EMBL" id="TAJ45463.1"/>
    </source>
</evidence>
<name>A0A483CQR7_9EURY</name>
<gene>
    <name evidence="1" type="ORF">CUJ86_01655</name>
</gene>
<protein>
    <recommendedName>
        <fullName evidence="3">YbjN domain-containing protein</fullName>
    </recommendedName>
</protein>
<keyword evidence="2" id="KW-1185">Reference proteome</keyword>
<organism evidence="1 2">
    <name type="scientific">Methanofollis fontis</name>
    <dbReference type="NCBI Taxonomy" id="2052832"/>
    <lineage>
        <taxon>Archaea</taxon>
        <taxon>Methanobacteriati</taxon>
        <taxon>Methanobacteriota</taxon>
        <taxon>Stenosarchaea group</taxon>
        <taxon>Methanomicrobia</taxon>
        <taxon>Methanomicrobiales</taxon>
        <taxon>Methanomicrobiaceae</taxon>
        <taxon>Methanofollis</taxon>
    </lineage>
</organism>
<sequence length="159" mass="18304">MSYTHGPILERTMKFFRDDDWKFDKIEGKSSLKMGVNTDVGRYQLIAHANEKVSCLMIYCIPGTRVPADKRGAIAEYLTRANYGLRIGNFEMDFDDGEIRYKTSIDVEGTVDSLSHNVIKWMVIHNLNTMDRYLPGVMRIIYSENGDIDVKRVLQSIEN</sequence>
<reference evidence="1 2" key="1">
    <citation type="submission" date="2017-11" db="EMBL/GenBank/DDBJ databases">
        <title>Isolation and Characterization of Methanofollis Species from Methane Seep Offshore SW Taiwan.</title>
        <authorList>
            <person name="Teng N.-H."/>
            <person name="Lai M.-C."/>
            <person name="Chen S.-C."/>
        </authorList>
    </citation>
    <scope>NUCLEOTIDE SEQUENCE [LARGE SCALE GENOMIC DNA]</scope>
    <source>
        <strain evidence="1 2">FWC-SCC2</strain>
    </source>
</reference>
<accession>A0A483CQR7</accession>
<evidence type="ECO:0008006" key="3">
    <source>
        <dbReference type="Google" id="ProtNLM"/>
    </source>
</evidence>
<dbReference type="AlphaFoldDB" id="A0A483CQR7"/>
<dbReference type="Proteomes" id="UP000292580">
    <property type="component" value="Unassembled WGS sequence"/>
</dbReference>
<dbReference type="EMBL" id="PGCL01000001">
    <property type="protein sequence ID" value="TAJ45463.1"/>
    <property type="molecule type" value="Genomic_DNA"/>
</dbReference>
<comment type="caution">
    <text evidence="1">The sequence shown here is derived from an EMBL/GenBank/DDBJ whole genome shotgun (WGS) entry which is preliminary data.</text>
</comment>
<evidence type="ECO:0000313" key="2">
    <source>
        <dbReference type="Proteomes" id="UP000292580"/>
    </source>
</evidence>
<proteinExistence type="predicted"/>